<keyword evidence="2" id="KW-1185">Reference proteome</keyword>
<dbReference type="AlphaFoldDB" id="A0A3N2D574"/>
<proteinExistence type="predicted"/>
<gene>
    <name evidence="1" type="ORF">EDC56_3770</name>
</gene>
<dbReference type="EMBL" id="RKHR01000009">
    <property type="protein sequence ID" value="ROR94955.1"/>
    <property type="molecule type" value="Genomic_DNA"/>
</dbReference>
<comment type="caution">
    <text evidence="1">The sequence shown here is derived from an EMBL/GenBank/DDBJ whole genome shotgun (WGS) entry which is preliminary data.</text>
</comment>
<sequence>MQLFDQKYWGGVCGFVSVIHGILLSKNGGDALDGLSKDELQYNLGLSVVSFLKYAKQNKELADDMVNFTQTFGGVHANKTIDILIRECQVALSAITGKGSTDKAKATEAGWGIAMSKGALMAYIKWIGAQAVEVKHHSTDWSQENLSRYKNSVCGVGTFADKGTKYLGLRHWVYINEDGYMYNWGGQTEMAETEEAPYEDSRHDYLVHVLKLG</sequence>
<accession>A0A3N2D574</accession>
<evidence type="ECO:0000313" key="1">
    <source>
        <dbReference type="EMBL" id="ROR94955.1"/>
    </source>
</evidence>
<protein>
    <submittedName>
        <fullName evidence="1">Uncharacterized protein</fullName>
    </submittedName>
</protein>
<dbReference type="Proteomes" id="UP000275394">
    <property type="component" value="Unassembled WGS sequence"/>
</dbReference>
<organism evidence="1 2">
    <name type="scientific">Sinobacterium caligoides</name>
    <dbReference type="NCBI Taxonomy" id="933926"/>
    <lineage>
        <taxon>Bacteria</taxon>
        <taxon>Pseudomonadati</taxon>
        <taxon>Pseudomonadota</taxon>
        <taxon>Gammaproteobacteria</taxon>
        <taxon>Cellvibrionales</taxon>
        <taxon>Spongiibacteraceae</taxon>
        <taxon>Sinobacterium</taxon>
    </lineage>
</organism>
<name>A0A3N2D574_9GAMM</name>
<evidence type="ECO:0000313" key="2">
    <source>
        <dbReference type="Proteomes" id="UP000275394"/>
    </source>
</evidence>
<dbReference type="RefSeq" id="WP_123714083.1">
    <property type="nucleotide sequence ID" value="NZ_RKHR01000009.1"/>
</dbReference>
<reference evidence="1 2" key="1">
    <citation type="submission" date="2018-11" db="EMBL/GenBank/DDBJ databases">
        <title>Genomic Encyclopedia of Type Strains, Phase IV (KMG-IV): sequencing the most valuable type-strain genomes for metagenomic binning, comparative biology and taxonomic classification.</title>
        <authorList>
            <person name="Goeker M."/>
        </authorList>
    </citation>
    <scope>NUCLEOTIDE SEQUENCE [LARGE SCALE GENOMIC DNA]</scope>
    <source>
        <strain evidence="1 2">DSM 100316</strain>
    </source>
</reference>